<feature type="compositionally biased region" description="Polar residues" evidence="1">
    <location>
        <begin position="152"/>
        <end position="163"/>
    </location>
</feature>
<reference evidence="2 3" key="1">
    <citation type="journal article" date="2011" name="Proc. Natl. Acad. Sci. U.S.A.">
        <title>Genome and transcriptome analyses of the mountain pine beetle-fungal symbiont Grosmannia clavigera, a lodgepole pine pathogen.</title>
        <authorList>
            <person name="DiGuistini S."/>
            <person name="Wang Y."/>
            <person name="Liao N.Y."/>
            <person name="Taylor G."/>
            <person name="Tanguay P."/>
            <person name="Feau N."/>
            <person name="Henrissat B."/>
            <person name="Chan S.K."/>
            <person name="Hesse-Orce U."/>
            <person name="Alamouti S.M."/>
            <person name="Tsui C.K.M."/>
            <person name="Docking R.T."/>
            <person name="Levasseur A."/>
            <person name="Haridas S."/>
            <person name="Robertson G."/>
            <person name="Birol I."/>
            <person name="Holt R.A."/>
            <person name="Marra M.A."/>
            <person name="Hamelin R.C."/>
            <person name="Hirst M."/>
            <person name="Jones S.J.M."/>
            <person name="Bohlmann J."/>
            <person name="Breuil C."/>
        </authorList>
    </citation>
    <scope>NUCLEOTIDE SEQUENCE [LARGE SCALE GENOMIC DNA]</scope>
    <source>
        <strain evidence="3">kw1407 / UAMH 11150</strain>
    </source>
</reference>
<name>F0XUV6_GROCL</name>
<feature type="compositionally biased region" description="Low complexity" evidence="1">
    <location>
        <begin position="1"/>
        <end position="23"/>
    </location>
</feature>
<feature type="compositionally biased region" description="Low complexity" evidence="1">
    <location>
        <begin position="99"/>
        <end position="109"/>
    </location>
</feature>
<evidence type="ECO:0000313" key="3">
    <source>
        <dbReference type="Proteomes" id="UP000007796"/>
    </source>
</evidence>
<feature type="compositionally biased region" description="Polar residues" evidence="1">
    <location>
        <begin position="60"/>
        <end position="73"/>
    </location>
</feature>
<keyword evidence="3" id="KW-1185">Reference proteome</keyword>
<feature type="region of interest" description="Disordered" evidence="1">
    <location>
        <begin position="1"/>
        <end position="183"/>
    </location>
</feature>
<dbReference type="GeneID" id="25977450"/>
<organism evidence="3">
    <name type="scientific">Grosmannia clavigera (strain kw1407 / UAMH 11150)</name>
    <name type="common">Blue stain fungus</name>
    <name type="synonym">Graphiocladiella clavigera</name>
    <dbReference type="NCBI Taxonomy" id="655863"/>
    <lineage>
        <taxon>Eukaryota</taxon>
        <taxon>Fungi</taxon>
        <taxon>Dikarya</taxon>
        <taxon>Ascomycota</taxon>
        <taxon>Pezizomycotina</taxon>
        <taxon>Sordariomycetes</taxon>
        <taxon>Sordariomycetidae</taxon>
        <taxon>Ophiostomatales</taxon>
        <taxon>Ophiostomataceae</taxon>
        <taxon>Leptographium</taxon>
    </lineage>
</organism>
<evidence type="ECO:0000256" key="1">
    <source>
        <dbReference type="SAM" id="MobiDB-lite"/>
    </source>
</evidence>
<sequence length="183" mass="19773">MPRNRSGSNPASSDSSSDPGQDSTLLPSKWLTEMMPLREAPESQPRGFMFLDLDTLSEPGEQTSTPKGQQTIRQSKKAIDRLERALNLPGTSSSDALAQPSRPSSSSQSVLDEQPAAKKRRTSSPSASARIEAASAETTARPSASTRAAAQLVQTPPIHQTQQSKDSPSRQPKRRRSPSQDQH</sequence>
<dbReference type="EMBL" id="GL630006">
    <property type="protein sequence ID" value="EFW98407.1"/>
    <property type="molecule type" value="Genomic_DNA"/>
</dbReference>
<dbReference type="InParanoid" id="F0XUV6"/>
<dbReference type="RefSeq" id="XP_014167890.1">
    <property type="nucleotide sequence ID" value="XM_014312415.1"/>
</dbReference>
<feature type="compositionally biased region" description="Low complexity" evidence="1">
    <location>
        <begin position="123"/>
        <end position="150"/>
    </location>
</feature>
<dbReference type="HOGENOM" id="CLU_1475317_0_0_1"/>
<dbReference type="AlphaFoldDB" id="F0XUV6"/>
<evidence type="ECO:0000313" key="2">
    <source>
        <dbReference type="EMBL" id="EFW98407.1"/>
    </source>
</evidence>
<accession>F0XUV6</accession>
<protein>
    <submittedName>
        <fullName evidence="2">Uncharacterized protein</fullName>
    </submittedName>
</protein>
<dbReference type="Proteomes" id="UP000007796">
    <property type="component" value="Unassembled WGS sequence"/>
</dbReference>
<gene>
    <name evidence="2" type="ORF">CMQ_4259</name>
</gene>
<proteinExistence type="predicted"/>